<evidence type="ECO:0000313" key="12">
    <source>
        <dbReference type="Proteomes" id="UP001314205"/>
    </source>
</evidence>
<dbReference type="SUPFAM" id="SSF53098">
    <property type="entry name" value="Ribonuclease H-like"/>
    <property type="match status" value="1"/>
</dbReference>
<dbReference type="Gene3D" id="1.10.340.70">
    <property type="match status" value="1"/>
</dbReference>
<dbReference type="Gene3D" id="3.30.420.10">
    <property type="entry name" value="Ribonuclease H-like superfamily/Ribonuclease H"/>
    <property type="match status" value="1"/>
</dbReference>
<evidence type="ECO:0000256" key="6">
    <source>
        <dbReference type="ARBA" id="ARBA00023268"/>
    </source>
</evidence>
<dbReference type="InterPro" id="IPR000477">
    <property type="entry name" value="RT_dom"/>
</dbReference>
<dbReference type="FunFam" id="3.30.70.270:FF:000026">
    <property type="entry name" value="Transposon Ty3-G Gag-Pol polyprotein"/>
    <property type="match status" value="1"/>
</dbReference>
<dbReference type="FunFam" id="3.30.420.10:FF:000063">
    <property type="entry name" value="Retrovirus-related Pol polyprotein from transposon 297-like Protein"/>
    <property type="match status" value="1"/>
</dbReference>
<feature type="region of interest" description="Disordered" evidence="7">
    <location>
        <begin position="197"/>
        <end position="218"/>
    </location>
</feature>
<evidence type="ECO:0000259" key="10">
    <source>
        <dbReference type="PROSITE" id="PS50994"/>
    </source>
</evidence>
<dbReference type="GO" id="GO:0015074">
    <property type="term" value="P:DNA integration"/>
    <property type="evidence" value="ECO:0007669"/>
    <property type="project" value="InterPro"/>
</dbReference>
<dbReference type="Gene3D" id="3.10.10.10">
    <property type="entry name" value="HIV Type 1 Reverse Transcriptase, subunit A, domain 1"/>
    <property type="match status" value="1"/>
</dbReference>
<feature type="transmembrane region" description="Helical" evidence="8">
    <location>
        <begin position="1616"/>
        <end position="1647"/>
    </location>
</feature>
<dbReference type="GO" id="GO:0016020">
    <property type="term" value="C:membrane"/>
    <property type="evidence" value="ECO:0007669"/>
    <property type="project" value="UniProtKB-SubCell"/>
</dbReference>
<feature type="transmembrane region" description="Helical" evidence="8">
    <location>
        <begin position="1254"/>
        <end position="1275"/>
    </location>
</feature>
<dbReference type="InterPro" id="IPR001584">
    <property type="entry name" value="Integrase_cat-core"/>
</dbReference>
<dbReference type="GO" id="GO:0003964">
    <property type="term" value="F:RNA-directed DNA polymerase activity"/>
    <property type="evidence" value="ECO:0007669"/>
    <property type="project" value="UniProtKB-EC"/>
</dbReference>
<dbReference type="PANTHER" id="PTHR37984:SF5">
    <property type="entry name" value="PROTEIN NYNRIN-LIKE"/>
    <property type="match status" value="1"/>
</dbReference>
<dbReference type="FunFam" id="1.10.340.70:FF:000003">
    <property type="entry name" value="Protein CBG25708"/>
    <property type="match status" value="1"/>
</dbReference>
<dbReference type="InterPro" id="IPR050951">
    <property type="entry name" value="Retrovirus_Pol_polyprotein"/>
</dbReference>
<dbReference type="SUPFAM" id="SSF52091">
    <property type="entry name" value="SpoIIaa-like"/>
    <property type="match status" value="1"/>
</dbReference>
<comment type="caution">
    <text evidence="11">The sequence shown here is derived from an EMBL/GenBank/DDBJ whole genome shotgun (WGS) entry which is preliminary data.</text>
</comment>
<keyword evidence="3 8" id="KW-0812">Transmembrane</keyword>
<evidence type="ECO:0000256" key="7">
    <source>
        <dbReference type="SAM" id="MobiDB-lite"/>
    </source>
</evidence>
<protein>
    <recommendedName>
        <fullName evidence="2">RNA-directed DNA polymerase</fullName>
        <ecNumber evidence="2">2.7.7.49</ecNumber>
    </recommendedName>
</protein>
<feature type="transmembrane region" description="Helical" evidence="8">
    <location>
        <begin position="1416"/>
        <end position="1440"/>
    </location>
</feature>
<feature type="region of interest" description="Disordered" evidence="7">
    <location>
        <begin position="1149"/>
        <end position="1175"/>
    </location>
</feature>
<keyword evidence="6" id="KW-0511">Multifunctional enzyme</keyword>
<dbReference type="EMBL" id="CAVLGL010000093">
    <property type="protein sequence ID" value="CAK1596673.1"/>
    <property type="molecule type" value="Genomic_DNA"/>
</dbReference>
<dbReference type="EC" id="2.7.7.49" evidence="2"/>
<proteinExistence type="predicted"/>
<evidence type="ECO:0000256" key="8">
    <source>
        <dbReference type="SAM" id="Phobius"/>
    </source>
</evidence>
<dbReference type="Gene3D" id="3.30.70.270">
    <property type="match status" value="2"/>
</dbReference>
<dbReference type="InterPro" id="IPR002645">
    <property type="entry name" value="STAS_dom"/>
</dbReference>
<feature type="domain" description="Reverse transcriptase" evidence="9">
    <location>
        <begin position="424"/>
        <end position="602"/>
    </location>
</feature>
<dbReference type="InterPro" id="IPR036513">
    <property type="entry name" value="STAS_dom_sf"/>
</dbReference>
<dbReference type="Pfam" id="PF17919">
    <property type="entry name" value="RT_RNaseH_2"/>
    <property type="match status" value="1"/>
</dbReference>
<dbReference type="GO" id="GO:0003676">
    <property type="term" value="F:nucleic acid binding"/>
    <property type="evidence" value="ECO:0007669"/>
    <property type="project" value="InterPro"/>
</dbReference>
<evidence type="ECO:0000313" key="11">
    <source>
        <dbReference type="EMBL" id="CAK1596673.1"/>
    </source>
</evidence>
<dbReference type="InterPro" id="IPR012337">
    <property type="entry name" value="RNaseH-like_sf"/>
</dbReference>
<feature type="domain" description="Integrase catalytic" evidence="10">
    <location>
        <begin position="916"/>
        <end position="1073"/>
    </location>
</feature>
<dbReference type="PROSITE" id="PS50878">
    <property type="entry name" value="RT_POL"/>
    <property type="match status" value="1"/>
</dbReference>
<feature type="transmembrane region" description="Helical" evidence="8">
    <location>
        <begin position="1310"/>
        <end position="1341"/>
    </location>
</feature>
<dbReference type="InterPro" id="IPR043128">
    <property type="entry name" value="Rev_trsase/Diguanyl_cyclase"/>
</dbReference>
<dbReference type="Pfam" id="PF17921">
    <property type="entry name" value="Integrase_H2C2"/>
    <property type="match status" value="1"/>
</dbReference>
<feature type="transmembrane region" description="Helical" evidence="8">
    <location>
        <begin position="1519"/>
        <end position="1535"/>
    </location>
</feature>
<dbReference type="InterPro" id="IPR011547">
    <property type="entry name" value="SLC26A/SulP_dom"/>
</dbReference>
<keyword evidence="4 8" id="KW-1133">Transmembrane helix</keyword>
<dbReference type="GO" id="GO:0042575">
    <property type="term" value="C:DNA polymerase complex"/>
    <property type="evidence" value="ECO:0007669"/>
    <property type="project" value="UniProtKB-ARBA"/>
</dbReference>
<dbReference type="InterPro" id="IPR041577">
    <property type="entry name" value="RT_RNaseH_2"/>
</dbReference>
<gene>
    <name evidence="11" type="ORF">PARMNEM_LOCUS15991</name>
</gene>
<keyword evidence="12" id="KW-1185">Reference proteome</keyword>
<dbReference type="Proteomes" id="UP001314205">
    <property type="component" value="Unassembled WGS sequence"/>
</dbReference>
<dbReference type="Pfam" id="PF00916">
    <property type="entry name" value="Sulfate_transp"/>
    <property type="match status" value="1"/>
</dbReference>
<dbReference type="Pfam" id="PF00665">
    <property type="entry name" value="rve"/>
    <property type="match status" value="1"/>
</dbReference>
<dbReference type="CDD" id="cd07042">
    <property type="entry name" value="STAS_SulP_like_sulfate_transporter"/>
    <property type="match status" value="1"/>
</dbReference>
<sequence length="1778" mass="197488">MSIYGKVPVFDCKIDEWVVHVAQLNNFFIANGIDDITDAQRVRRRAILLNSMSQDSYRLTRDLLYPNTPESTDYKAIIAALDGHFDPKKCIYAERQKFYSAKKDPHESMVEYAARLRGLASACCFGTALEMCLTDRFVLGLDTASAREKLFREDPNQLKLNKALEVACAVESAQRIVSAGDSAELIKSEPVLYTDSRRKATASGGTRGGRARGGGDGGAPRCSVCGARSHDTSVCGYRHLSCNLCGAKGHLKRMCSKRYYVHNEITTKKDKIVKKQHNGMQNNYILEGSDRDECNDFSPINNVRDINNESRINTILCKEEKPISLEVMVRGVTLSMEVDSGSGVSALPARIWYMYFSRNLSLVDKEKFILSKYKTLFSGGLGTFNKYKLTLHLKEGVTPKFFKARPVPFALKDKVSAELDRLVRAGILKPVSYSNYASPIVAVLKKNNDVRICGDYSMTINKALIIDSYPLPKISELCASLHDCRYFSRLDLSNSYNQFLLDDESQKYTCINTHKGLFVYTRLVFGLSNAPALFQRAMVQLLQGIDGVECFLDDLLIAAPTAELHWERVDLVLNRLRDAGLMLQRSKCSFFENKIEYLGFVIDRFGLHKNPDKIKAITQARVPGNVRQLKSFLGLVNFYRSFIPQAAVILEPLHNLLRKNMKWEWTAEHQKSFDAIKDELCSSRVLAHFDPRQQLVLTVDAAPGGLGAVLAVRYPAGAERPISYASRALTKSERGYSQIMKEATAIIFINSESNVADYLSRFPIDCDSSQDTAHVDDVTSYVNALAAAGAPLPASLDELRAAFHKDKVLSLDMQYVTKSWPRKVSSELLPYNRCQHELYVDSGVLMRGHRIVVPTVYRAAVLQELHAAHLGVIKMKMIARERCWYPGIDSDIENMASNCGRCISLRPSPAKARLESWGWPDSVFERIHLDYLGPIHGKIFLVLVDAHSKWIECELMSNFLSKELINKLKKIFSRFGIPNKIVTDNAKTFVSSEFSKYCTDNGITHILSPAYSPQSNGLAENAVKTCKRFIVNAIKDCGFKDFANHLDNYLFHYRNTPHCTTGVSPASLMFGRNLRCKLDLIAVKRSNLDRKPLIHKNVLVNQNRQKLYFGGKIKAFSIGEKVWVRDYRANPKRPTWILGQVVARLATSATRSRRKMIPRRKHNASSGSLPPPDDKHASNDYILSDGVQREGCCAALRRRLNRKTLHKRVPITAWLPQYNAEKAVGDLIAGITVGLTVIPQSLAYSNIAGLPPQYGLYGSFLGCFIYIVLGGCRAVPAGPTAIASLLTFQVAGGVVEKAILLNFLTGLVELLMGVLGLGFLVNFVSGPVSSGFTSAVALMIATSQVKDLFAIPVTGGTFLQQWISIFRNLHNASLWDPVLGFICIALLLLMRKIGMIKLGSKEECGPSTRQKVLSKCLWMVGTCRNAIVVVVTGSLGFWFVSMHGSSPVRLMGAIPSGVPMPQLPPFSYVRADNSTADFLEMVSELGSGVLVIPLIVLLEDIAICKAFSDGRTIDATQEMIALGVMNVFNSFVQAYPSGGSLARSVVSNGSGVKTTFNGIYTGVIVILALQFFTQYFEFIPKAALAAVIISAILFMVEYDVVKPMWRAKKLDLVPGVGTFVLCLTLPIELGILTGVVVNIIFILYHAARPKLSVEMLKTEAGVEYLMITPDRCLMFPSVEYVRRLVTKCAAGGDVPVVIECTHIYSADYTAAKSIEQLTADFHERHQPLYFYNVKPSVCSIFEAVAKPEHFVVFYEDDELDRLLAADGRVPPVKPPPLP</sequence>
<accession>A0AAV1LNU5</accession>
<evidence type="ECO:0000256" key="2">
    <source>
        <dbReference type="ARBA" id="ARBA00012493"/>
    </source>
</evidence>
<feature type="transmembrane region" description="Helical" evidence="8">
    <location>
        <begin position="1555"/>
        <end position="1572"/>
    </location>
</feature>
<feature type="compositionally biased region" description="Basic residues" evidence="7">
    <location>
        <begin position="1151"/>
        <end position="1163"/>
    </location>
</feature>
<dbReference type="InterPro" id="IPR043502">
    <property type="entry name" value="DNA/RNA_pol_sf"/>
</dbReference>
<keyword evidence="5 8" id="KW-0472">Membrane</keyword>
<comment type="subcellular location">
    <subcellularLocation>
        <location evidence="1">Membrane</location>
        <topology evidence="1">Multi-pass membrane protein</topology>
    </subcellularLocation>
</comment>
<evidence type="ECO:0000256" key="5">
    <source>
        <dbReference type="ARBA" id="ARBA00023136"/>
    </source>
</evidence>
<dbReference type="InterPro" id="IPR036397">
    <property type="entry name" value="RNaseH_sf"/>
</dbReference>
<feature type="transmembrane region" description="Helical" evidence="8">
    <location>
        <begin position="1579"/>
        <end position="1596"/>
    </location>
</feature>
<dbReference type="CDD" id="cd01647">
    <property type="entry name" value="RT_LTR"/>
    <property type="match status" value="1"/>
</dbReference>
<evidence type="ECO:0000256" key="4">
    <source>
        <dbReference type="ARBA" id="ARBA00022989"/>
    </source>
</evidence>
<evidence type="ECO:0000259" key="9">
    <source>
        <dbReference type="PROSITE" id="PS50878"/>
    </source>
</evidence>
<dbReference type="PROSITE" id="PS50994">
    <property type="entry name" value="INTEGRASE"/>
    <property type="match status" value="1"/>
</dbReference>
<dbReference type="SUPFAM" id="SSF56672">
    <property type="entry name" value="DNA/RNA polymerases"/>
    <property type="match status" value="1"/>
</dbReference>
<dbReference type="InterPro" id="IPR041588">
    <property type="entry name" value="Integrase_H2C2"/>
</dbReference>
<evidence type="ECO:0000256" key="1">
    <source>
        <dbReference type="ARBA" id="ARBA00004141"/>
    </source>
</evidence>
<feature type="transmembrane region" description="Helical" evidence="8">
    <location>
        <begin position="1372"/>
        <end position="1390"/>
    </location>
</feature>
<name>A0AAV1LNU5_9NEOP</name>
<dbReference type="Gene3D" id="3.30.750.24">
    <property type="entry name" value="STAS domain"/>
    <property type="match status" value="1"/>
</dbReference>
<dbReference type="PANTHER" id="PTHR37984">
    <property type="entry name" value="PROTEIN CBG26694"/>
    <property type="match status" value="1"/>
</dbReference>
<reference evidence="11 12" key="1">
    <citation type="submission" date="2023-11" db="EMBL/GenBank/DDBJ databases">
        <authorList>
            <person name="Hedman E."/>
            <person name="Englund M."/>
            <person name="Stromberg M."/>
            <person name="Nyberg Akerstrom W."/>
            <person name="Nylinder S."/>
            <person name="Jareborg N."/>
            <person name="Kallberg Y."/>
            <person name="Kronander E."/>
        </authorList>
    </citation>
    <scope>NUCLEOTIDE SEQUENCE [LARGE SCALE GENOMIC DNA]</scope>
</reference>
<dbReference type="Pfam" id="PF01740">
    <property type="entry name" value="STAS"/>
    <property type="match status" value="1"/>
</dbReference>
<organism evidence="11 12">
    <name type="scientific">Parnassius mnemosyne</name>
    <name type="common">clouded apollo</name>
    <dbReference type="NCBI Taxonomy" id="213953"/>
    <lineage>
        <taxon>Eukaryota</taxon>
        <taxon>Metazoa</taxon>
        <taxon>Ecdysozoa</taxon>
        <taxon>Arthropoda</taxon>
        <taxon>Hexapoda</taxon>
        <taxon>Insecta</taxon>
        <taxon>Pterygota</taxon>
        <taxon>Neoptera</taxon>
        <taxon>Endopterygota</taxon>
        <taxon>Lepidoptera</taxon>
        <taxon>Glossata</taxon>
        <taxon>Ditrysia</taxon>
        <taxon>Papilionoidea</taxon>
        <taxon>Papilionidae</taxon>
        <taxon>Parnassiinae</taxon>
        <taxon>Parnassini</taxon>
        <taxon>Parnassius</taxon>
        <taxon>Driopa</taxon>
    </lineage>
</organism>
<dbReference type="Pfam" id="PF00078">
    <property type="entry name" value="RVT_1"/>
    <property type="match status" value="1"/>
</dbReference>
<evidence type="ECO:0000256" key="3">
    <source>
        <dbReference type="ARBA" id="ARBA00022692"/>
    </source>
</evidence>
<feature type="transmembrane region" description="Helical" evidence="8">
    <location>
        <begin position="1485"/>
        <end position="1507"/>
    </location>
</feature>
<feature type="compositionally biased region" description="Gly residues" evidence="7">
    <location>
        <begin position="205"/>
        <end position="218"/>
    </location>
</feature>